<evidence type="ECO:0000313" key="5">
    <source>
        <dbReference type="Proteomes" id="UP000218598"/>
    </source>
</evidence>
<dbReference type="PROSITE" id="PS51318">
    <property type="entry name" value="TAT"/>
    <property type="match status" value="1"/>
</dbReference>
<evidence type="ECO:0000256" key="2">
    <source>
        <dbReference type="SAM" id="SignalP"/>
    </source>
</evidence>
<dbReference type="GO" id="GO:0005829">
    <property type="term" value="C:cytosol"/>
    <property type="evidence" value="ECO:0007669"/>
    <property type="project" value="UniProtKB-SubCell"/>
</dbReference>
<evidence type="ECO:0000259" key="3">
    <source>
        <dbReference type="Pfam" id="PF03644"/>
    </source>
</evidence>
<dbReference type="InterPro" id="IPR006311">
    <property type="entry name" value="TAT_signal"/>
</dbReference>
<feature type="region of interest" description="Disordered" evidence="1">
    <location>
        <begin position="36"/>
        <end position="64"/>
    </location>
</feature>
<feature type="region of interest" description="Disordered" evidence="1">
    <location>
        <begin position="399"/>
        <end position="423"/>
    </location>
</feature>
<dbReference type="InterPro" id="IPR005201">
    <property type="entry name" value="TIM_ENGase"/>
</dbReference>
<dbReference type="PANTHER" id="PTHR13246:SF1">
    <property type="entry name" value="CYTOSOLIC ENDO-BETA-N-ACETYLGLUCOSAMINIDASE"/>
    <property type="match status" value="1"/>
</dbReference>
<feature type="chain" id="PRO_5038749710" description="Cytosolic endo-beta-N-acetylglucosaminidase TIM barrel domain-containing protein" evidence="2">
    <location>
        <begin position="32"/>
        <end position="706"/>
    </location>
</feature>
<name>A0A2A3YNI5_9MICO</name>
<dbReference type="Pfam" id="PF03644">
    <property type="entry name" value="Glyco_hydro_85"/>
    <property type="match status" value="1"/>
</dbReference>
<evidence type="ECO:0000256" key="1">
    <source>
        <dbReference type="SAM" id="MobiDB-lite"/>
    </source>
</evidence>
<feature type="compositionally biased region" description="Polar residues" evidence="1">
    <location>
        <begin position="399"/>
        <end position="409"/>
    </location>
</feature>
<evidence type="ECO:0000313" key="4">
    <source>
        <dbReference type="EMBL" id="PCC40655.1"/>
    </source>
</evidence>
<dbReference type="Gene3D" id="2.60.120.260">
    <property type="entry name" value="Galactose-binding domain-like"/>
    <property type="match status" value="1"/>
</dbReference>
<feature type="domain" description="Cytosolic endo-beta-N-acetylglucosaminidase TIM barrel" evidence="3">
    <location>
        <begin position="141"/>
        <end position="460"/>
    </location>
</feature>
<protein>
    <recommendedName>
        <fullName evidence="3">Cytosolic endo-beta-N-acetylglucosaminidase TIM barrel domain-containing protein</fullName>
    </recommendedName>
</protein>
<dbReference type="Proteomes" id="UP000218598">
    <property type="component" value="Unassembled WGS sequence"/>
</dbReference>
<dbReference type="GO" id="GO:0033925">
    <property type="term" value="F:mannosyl-glycoprotein endo-beta-N-acetylglucosaminidase activity"/>
    <property type="evidence" value="ECO:0007669"/>
    <property type="project" value="InterPro"/>
</dbReference>
<dbReference type="OrthoDB" id="1089471at2"/>
<organism evidence="4 5">
    <name type="scientific">Brachybacterium alimentarium</name>
    <dbReference type="NCBI Taxonomy" id="47845"/>
    <lineage>
        <taxon>Bacteria</taxon>
        <taxon>Bacillati</taxon>
        <taxon>Actinomycetota</taxon>
        <taxon>Actinomycetes</taxon>
        <taxon>Micrococcales</taxon>
        <taxon>Dermabacteraceae</taxon>
        <taxon>Brachybacterium</taxon>
    </lineage>
</organism>
<dbReference type="InterPro" id="IPR032979">
    <property type="entry name" value="ENGase"/>
</dbReference>
<gene>
    <name evidence="4" type="ORF">CIK66_02480</name>
</gene>
<comment type="caution">
    <text evidence="4">The sequence shown here is derived from an EMBL/GenBank/DDBJ whole genome shotgun (WGS) entry which is preliminary data.</text>
</comment>
<keyword evidence="5" id="KW-1185">Reference proteome</keyword>
<feature type="signal peptide" evidence="2">
    <location>
        <begin position="1"/>
        <end position="31"/>
    </location>
</feature>
<keyword evidence="2" id="KW-0732">Signal</keyword>
<dbReference type="EMBL" id="NRGR01000005">
    <property type="protein sequence ID" value="PCC40655.1"/>
    <property type="molecule type" value="Genomic_DNA"/>
</dbReference>
<dbReference type="PANTHER" id="PTHR13246">
    <property type="entry name" value="ENDO BETA N-ACETYLGLUCOSAMINIDASE"/>
    <property type="match status" value="1"/>
</dbReference>
<dbReference type="Gene3D" id="3.20.20.80">
    <property type="entry name" value="Glycosidases"/>
    <property type="match status" value="1"/>
</dbReference>
<dbReference type="AlphaFoldDB" id="A0A2A3YNI5"/>
<sequence length="706" mass="77389">MKRIPMTSLSRRTLLRVGAAGAGAAALGAHASLSPAHAETDSDLGSSGPFTAPTMTPAEPGFPEGPLSRGFLIDDLADWTPETVEYAENFRSAVPLRDRIPHDPESQAHRDLSADTQYLALEIDYDGSSYQPRAQIDGAEGYVWTQRFWPYYDVWGSWHGQVVDGGSYDDGPAGLIDLPNPGFVEMGHLHGAKVIGGWFWPREGDFGPYVEQREDGSFPVADAMIAMRRYFGFDGFFINQEKEITAREAEQLAAMLRYIRAEDPEHYLCYYDAVLPDGELDYQNRLNEKNLPWLGTPEDRLADSIFLNYDWPKADPGLAGSADAVRAAGFDPLQVGFAGVEHQKGGFDPRERFGDLAHPGTEAPLSMGNFVSQSFWSDAGDDALTVEGRRRFRTLEQQFFSGPSGNPATSGRVIDPTPDGRTDVLNPERYDGVAHMIVEKSTLNSLPIRTTFGVGVGSHFRIHGRVVSTRPWNNAGIGQLNPTWQYWTEPELPLGEVHLDETIAWEGSHSLGVDSDATDVELHLFKTALSLPRQSFASARIRSSEAVTATMVLTHDDGSRSEVVLHRGRPDEGDWAQHRGPIPARAARRPITRVSLSLSSTAPLSVNVGEVLLVEAPEIIQPTTPAGFTAEVASSQGDARAMQFGWEQQEAAEFWDLFHIGATTRTWLGRTRRDRLYVHAVPSGGSVELVATSADGSRSDTASIEV</sequence>
<reference evidence="4 5" key="1">
    <citation type="journal article" date="2017" name="Elife">
        <title>Extensive horizontal gene transfer in cheese-associated bacteria.</title>
        <authorList>
            <person name="Bonham K.S."/>
            <person name="Wolfe B.E."/>
            <person name="Dutton R.J."/>
        </authorList>
    </citation>
    <scope>NUCLEOTIDE SEQUENCE [LARGE SCALE GENOMIC DNA]</scope>
    <source>
        <strain evidence="4 5">341_9</strain>
    </source>
</reference>
<proteinExistence type="predicted"/>
<accession>A0A2A3YNI5</accession>